<evidence type="ECO:0000313" key="2">
    <source>
        <dbReference type="Proteomes" id="UP001148662"/>
    </source>
</evidence>
<evidence type="ECO:0000313" key="1">
    <source>
        <dbReference type="EMBL" id="KAJ3553198.1"/>
    </source>
</evidence>
<keyword evidence="2" id="KW-1185">Reference proteome</keyword>
<proteinExistence type="predicted"/>
<accession>A0ACC1T4V0</accession>
<dbReference type="EMBL" id="JANHOG010000567">
    <property type="protein sequence ID" value="KAJ3553198.1"/>
    <property type="molecule type" value="Genomic_DNA"/>
</dbReference>
<organism evidence="1 2">
    <name type="scientific">Phlebia brevispora</name>
    <dbReference type="NCBI Taxonomy" id="194682"/>
    <lineage>
        <taxon>Eukaryota</taxon>
        <taxon>Fungi</taxon>
        <taxon>Dikarya</taxon>
        <taxon>Basidiomycota</taxon>
        <taxon>Agaricomycotina</taxon>
        <taxon>Agaricomycetes</taxon>
        <taxon>Polyporales</taxon>
        <taxon>Meruliaceae</taxon>
        <taxon>Phlebia</taxon>
    </lineage>
</organism>
<dbReference type="Proteomes" id="UP001148662">
    <property type="component" value="Unassembled WGS sequence"/>
</dbReference>
<protein>
    <submittedName>
        <fullName evidence="1">Uncharacterized protein</fullName>
    </submittedName>
</protein>
<comment type="caution">
    <text evidence="1">The sequence shown here is derived from an EMBL/GenBank/DDBJ whole genome shotgun (WGS) entry which is preliminary data.</text>
</comment>
<reference evidence="1" key="1">
    <citation type="submission" date="2022-07" db="EMBL/GenBank/DDBJ databases">
        <title>Genome Sequence of Phlebia brevispora.</title>
        <authorList>
            <person name="Buettner E."/>
        </authorList>
    </citation>
    <scope>NUCLEOTIDE SEQUENCE</scope>
    <source>
        <strain evidence="1">MPL23</strain>
    </source>
</reference>
<sequence>MDKTKSKLAAFFDNDDEDTSFPQKPVDDQKLSHYAQGTVRKSKREKEKEAAEAKRREEEENAAKAYAEFLDAFQGEEADKRKAGAAFVKAGQGIVYEPTAKSRGESSKAMQMFEQELSPSPPPIPKPKGKRAMDSFLEEIKREQAARESKFGRHATAGRSVTSMAAYEGQSGSKDRGDPETSNVFVANLPPHVNEQSLGMFFARIGPVGSVKIMWPRGDASIGPGADMTASRRSKNSGLSGFVAFMKRKDAEKALRELDGFDWGGSVLRVGWSKAVPVAAKPMYVVKKSESRSRSRSTSRSPRRYPSQSRSRSRSRDRSKYHHSSRRSPSSSYSRSRSRSPSRHHHHSYSRSKQYDSRSPRRRSRSPEREEEEVSEQFIRTVAAEVKGHGPEYEKSLQEREQANPRYTFIRPGHRKYKHYRALVEQSRPIDPEFDDEGYNSVYSTDSAEESERERVRKTQLGKLARRRFESMLRALSGRRGELARCMAFSLEHAEAANEVSTSVSMRSSPCLRCSSQRRSRHHRVFASG</sequence>
<name>A0ACC1T4V0_9APHY</name>
<gene>
    <name evidence="1" type="ORF">NM688_g3747</name>
</gene>